<accession>A0A1Y6C3M8</accession>
<dbReference type="RefSeq" id="WP_132321171.1">
    <property type="nucleotide sequence ID" value="NZ_FWZT01000013.1"/>
</dbReference>
<evidence type="ECO:0000256" key="1">
    <source>
        <dbReference type="SAM" id="Coils"/>
    </source>
</evidence>
<evidence type="ECO:0000313" key="3">
    <source>
        <dbReference type="Proteomes" id="UP000192907"/>
    </source>
</evidence>
<dbReference type="EMBL" id="FWZT01000013">
    <property type="protein sequence ID" value="SMF43916.1"/>
    <property type="molecule type" value="Genomic_DNA"/>
</dbReference>
<organism evidence="2 3">
    <name type="scientific">Pseudobacteriovorax antillogorgiicola</name>
    <dbReference type="NCBI Taxonomy" id="1513793"/>
    <lineage>
        <taxon>Bacteria</taxon>
        <taxon>Pseudomonadati</taxon>
        <taxon>Bdellovibrionota</taxon>
        <taxon>Oligoflexia</taxon>
        <taxon>Oligoflexales</taxon>
        <taxon>Pseudobacteriovoracaceae</taxon>
        <taxon>Pseudobacteriovorax</taxon>
    </lineage>
</organism>
<reference evidence="3" key="1">
    <citation type="submission" date="2017-04" db="EMBL/GenBank/DDBJ databases">
        <authorList>
            <person name="Varghese N."/>
            <person name="Submissions S."/>
        </authorList>
    </citation>
    <scope>NUCLEOTIDE SEQUENCE [LARGE SCALE GENOMIC DNA]</scope>
    <source>
        <strain evidence="3">RKEM611</strain>
    </source>
</reference>
<keyword evidence="3" id="KW-1185">Reference proteome</keyword>
<sequence length="311" mass="34710">MKRLAFSLMGMAVLSACGTQVESSKVMDIASPGNSGQENMLLYLDDATATVASCDKGVEPTRSNCPILFKAKKDMVELQVKQTISSELAELRSAYEREIKRLKDNDILILDFQMRIAQLDQETARLGEDIAIVEGEIAVVQEDIDDLSSKQAAKKNQLDKVETAIMQLGASDELLALRLQLKSEIRDLDFSISKVTREKQSLEGQVEDLNFEVDATEARRRDLNEDMLFTYETLEVSSAESDRYAAGMKRQQEKLDLVPRFSNLLATDFITFRLINMDNLKKELFAAYIAAIEACSKPDGNAGKDPVHPVK</sequence>
<name>A0A1Y6C3M8_9BACT</name>
<proteinExistence type="predicted"/>
<dbReference type="Proteomes" id="UP000192907">
    <property type="component" value="Unassembled WGS sequence"/>
</dbReference>
<dbReference type="PROSITE" id="PS51257">
    <property type="entry name" value="PROKAR_LIPOPROTEIN"/>
    <property type="match status" value="1"/>
</dbReference>
<keyword evidence="1" id="KW-0175">Coiled coil</keyword>
<feature type="coiled-coil region" evidence="1">
    <location>
        <begin position="192"/>
        <end position="226"/>
    </location>
</feature>
<dbReference type="AlphaFoldDB" id="A0A1Y6C3M8"/>
<protein>
    <submittedName>
        <fullName evidence="2">Uncharacterized protein</fullName>
    </submittedName>
</protein>
<gene>
    <name evidence="2" type="ORF">SAMN06296036_113111</name>
</gene>
<evidence type="ECO:0000313" key="2">
    <source>
        <dbReference type="EMBL" id="SMF43916.1"/>
    </source>
</evidence>
<dbReference type="Gene3D" id="1.20.5.340">
    <property type="match status" value="1"/>
</dbReference>